<accession>A0A7X3FIM2</accession>
<evidence type="ECO:0000313" key="3">
    <source>
        <dbReference type="EMBL" id="MVP00341.1"/>
    </source>
</evidence>
<dbReference type="PROSITE" id="PS00922">
    <property type="entry name" value="TRANSGLYCOSYLASE"/>
    <property type="match status" value="1"/>
</dbReference>
<dbReference type="PANTHER" id="PTHR37423">
    <property type="entry name" value="SOLUBLE LYTIC MUREIN TRANSGLYCOSYLASE-RELATED"/>
    <property type="match status" value="1"/>
</dbReference>
<dbReference type="Gene3D" id="1.10.530.10">
    <property type="match status" value="1"/>
</dbReference>
<name>A0A7X3FIM2_9BACL</name>
<dbReference type="InterPro" id="IPR000189">
    <property type="entry name" value="Transglyc_AS"/>
</dbReference>
<sequence>MGYDRRTEETTRYTGKLTSPGASGIPQAYRGYYSNAASQTGLDIGLLGAVSKAESSFNPKAKSPVGAMGLMQLMPATAKELGVDPNDPAQNVMGGAKYLASMIGKYGDERLGIAAYNAGPGNVNKAIKKAGSRDWNTVSKYLPKETQNYVPKVMKNWGR</sequence>
<proteinExistence type="inferred from homology"/>
<evidence type="ECO:0000313" key="4">
    <source>
        <dbReference type="Proteomes" id="UP000490800"/>
    </source>
</evidence>
<dbReference type="InterPro" id="IPR023346">
    <property type="entry name" value="Lysozyme-like_dom_sf"/>
</dbReference>
<dbReference type="PANTHER" id="PTHR37423:SF2">
    <property type="entry name" value="MEMBRANE-BOUND LYTIC MUREIN TRANSGLYCOSYLASE C"/>
    <property type="match status" value="1"/>
</dbReference>
<comment type="similarity">
    <text evidence="1">Belongs to the transglycosylase Slt family.</text>
</comment>
<dbReference type="EMBL" id="RHLK01000006">
    <property type="protein sequence ID" value="MVP00341.1"/>
    <property type="molecule type" value="Genomic_DNA"/>
</dbReference>
<dbReference type="InterPro" id="IPR008258">
    <property type="entry name" value="Transglycosylase_SLT_dom_1"/>
</dbReference>
<dbReference type="SUPFAM" id="SSF53955">
    <property type="entry name" value="Lysozyme-like"/>
    <property type="match status" value="1"/>
</dbReference>
<evidence type="ECO:0000259" key="2">
    <source>
        <dbReference type="Pfam" id="PF01464"/>
    </source>
</evidence>
<dbReference type="Pfam" id="PF01464">
    <property type="entry name" value="SLT"/>
    <property type="match status" value="1"/>
</dbReference>
<feature type="domain" description="Transglycosylase SLT" evidence="2">
    <location>
        <begin position="34"/>
        <end position="134"/>
    </location>
</feature>
<dbReference type="RefSeq" id="WP_166541989.1">
    <property type="nucleotide sequence ID" value="NZ_RHLK01000006.1"/>
</dbReference>
<organism evidence="3 4">
    <name type="scientific">Paenibacillus lutrae</name>
    <dbReference type="NCBI Taxonomy" id="2078573"/>
    <lineage>
        <taxon>Bacteria</taxon>
        <taxon>Bacillati</taxon>
        <taxon>Bacillota</taxon>
        <taxon>Bacilli</taxon>
        <taxon>Bacillales</taxon>
        <taxon>Paenibacillaceae</taxon>
        <taxon>Paenibacillus</taxon>
    </lineage>
</organism>
<comment type="caution">
    <text evidence="3">The sequence shown here is derived from an EMBL/GenBank/DDBJ whole genome shotgun (WGS) entry which is preliminary data.</text>
</comment>
<evidence type="ECO:0000256" key="1">
    <source>
        <dbReference type="ARBA" id="ARBA00007734"/>
    </source>
</evidence>
<keyword evidence="4" id="KW-1185">Reference proteome</keyword>
<dbReference type="GO" id="GO:0000270">
    <property type="term" value="P:peptidoglycan metabolic process"/>
    <property type="evidence" value="ECO:0007669"/>
    <property type="project" value="InterPro"/>
</dbReference>
<dbReference type="GO" id="GO:0016020">
    <property type="term" value="C:membrane"/>
    <property type="evidence" value="ECO:0007669"/>
    <property type="project" value="InterPro"/>
</dbReference>
<dbReference type="AlphaFoldDB" id="A0A7X3FIM2"/>
<dbReference type="Proteomes" id="UP000490800">
    <property type="component" value="Unassembled WGS sequence"/>
</dbReference>
<dbReference type="CDD" id="cd00254">
    <property type="entry name" value="LT-like"/>
    <property type="match status" value="1"/>
</dbReference>
<dbReference type="GO" id="GO:0008933">
    <property type="term" value="F:peptidoglycan lytic transglycosylase activity"/>
    <property type="evidence" value="ECO:0007669"/>
    <property type="project" value="InterPro"/>
</dbReference>
<protein>
    <submittedName>
        <fullName evidence="3">Transglycosylase SLT domain-containing protein</fullName>
    </submittedName>
</protein>
<reference evidence="3 4" key="1">
    <citation type="journal article" date="2019" name="Microorganisms">
        <title>Paenibacillus lutrae sp. nov., A Chitinolytic Species Isolated from A River Otter in Castril Natural Park, Granada, Spain.</title>
        <authorList>
            <person name="Rodriguez M."/>
            <person name="Reina J.C."/>
            <person name="Bejar V."/>
            <person name="Llamas I."/>
        </authorList>
    </citation>
    <scope>NUCLEOTIDE SEQUENCE [LARGE SCALE GENOMIC DNA]</scope>
    <source>
        <strain evidence="3 4">N10</strain>
    </source>
</reference>
<gene>
    <name evidence="3" type="ORF">EDM21_12545</name>
</gene>